<dbReference type="GO" id="GO:0005739">
    <property type="term" value="C:mitochondrion"/>
    <property type="evidence" value="ECO:0007669"/>
    <property type="project" value="UniProtKB-SubCell"/>
</dbReference>
<dbReference type="AlphaFoldDB" id="A0A177B3N5"/>
<dbReference type="GO" id="GO:0016020">
    <property type="term" value="C:membrane"/>
    <property type="evidence" value="ECO:0007669"/>
    <property type="project" value="UniProtKB-ARBA"/>
</dbReference>
<evidence type="ECO:0000256" key="1">
    <source>
        <dbReference type="ARBA" id="ARBA00004173"/>
    </source>
</evidence>
<comment type="caution">
    <text evidence="11">The sequence shown here is derived from an EMBL/GenBank/DDBJ whole genome shotgun (WGS) entry which is preliminary data.</text>
</comment>
<dbReference type="OrthoDB" id="37721at2759"/>
<reference evidence="11 12" key="1">
    <citation type="submission" date="2016-04" db="EMBL/GenBank/DDBJ databases">
        <title>The genome of Intoshia linei affirms orthonectids as highly simplified spiralians.</title>
        <authorList>
            <person name="Mikhailov K.V."/>
            <person name="Slusarev G.S."/>
            <person name="Nikitin M.A."/>
            <person name="Logacheva M.D."/>
            <person name="Penin A."/>
            <person name="Aleoshin V."/>
            <person name="Panchin Y.V."/>
        </authorList>
    </citation>
    <scope>NUCLEOTIDE SEQUENCE [LARGE SCALE GENOMIC DNA]</scope>
    <source>
        <strain evidence="11">Intl2013</strain>
        <tissue evidence="11">Whole animal</tissue>
    </source>
</reference>
<evidence type="ECO:0000256" key="4">
    <source>
        <dbReference type="ARBA" id="ARBA00022448"/>
    </source>
</evidence>
<keyword evidence="5 9" id="KW-1278">Translocase</keyword>
<dbReference type="Gene3D" id="3.30.460.80">
    <property type="entry name" value="NADH:ubiquinone oxidoreductase, 30kDa subunit"/>
    <property type="match status" value="1"/>
</dbReference>
<evidence type="ECO:0000259" key="10">
    <source>
        <dbReference type="Pfam" id="PF00329"/>
    </source>
</evidence>
<accession>A0A177B3N5</accession>
<dbReference type="Proteomes" id="UP000078046">
    <property type="component" value="Unassembled WGS sequence"/>
</dbReference>
<proteinExistence type="inferred from homology"/>
<dbReference type="SUPFAM" id="SSF143243">
    <property type="entry name" value="Nqo5-like"/>
    <property type="match status" value="1"/>
</dbReference>
<evidence type="ECO:0000256" key="8">
    <source>
        <dbReference type="ARBA" id="ARBA00049551"/>
    </source>
</evidence>
<evidence type="ECO:0000313" key="12">
    <source>
        <dbReference type="Proteomes" id="UP000078046"/>
    </source>
</evidence>
<protein>
    <recommendedName>
        <fullName evidence="3">NADH dehydrogenase [ubiquinone] iron-sulfur protein 3, mitochondrial</fullName>
    </recommendedName>
</protein>
<dbReference type="EMBL" id="LWCA01000371">
    <property type="protein sequence ID" value="OAF68897.1"/>
    <property type="molecule type" value="Genomic_DNA"/>
</dbReference>
<keyword evidence="12" id="KW-1185">Reference proteome</keyword>
<dbReference type="PANTHER" id="PTHR10884">
    <property type="entry name" value="NADH DEHYDROGENASE UBIQUINONE IRON-SULFUR PROTEIN 3"/>
    <property type="match status" value="1"/>
</dbReference>
<dbReference type="InterPro" id="IPR010218">
    <property type="entry name" value="NADH_DH_suC"/>
</dbReference>
<gene>
    <name evidence="11" type="ORF">A3Q56_03356</name>
</gene>
<keyword evidence="6 9" id="KW-0520">NAD</keyword>
<feature type="non-terminal residue" evidence="11">
    <location>
        <position position="1"/>
    </location>
</feature>
<dbReference type="InterPro" id="IPR020396">
    <property type="entry name" value="NADH_UbQ_OxRdtase_CS"/>
</dbReference>
<comment type="subcellular location">
    <subcellularLocation>
        <location evidence="1">Mitochondrion</location>
    </subcellularLocation>
</comment>
<comment type="similarity">
    <text evidence="2 9">Belongs to the complex I 30 kDa subunit family.</text>
</comment>
<dbReference type="GO" id="GO:0008137">
    <property type="term" value="F:NADH dehydrogenase (ubiquinone) activity"/>
    <property type="evidence" value="ECO:0007669"/>
    <property type="project" value="UniProtKB-EC"/>
</dbReference>
<dbReference type="FunFam" id="3.30.460.80:FF:000002">
    <property type="entry name" value="NADH dehydrogenase iron-sulfur protein 3, mitochondrial"/>
    <property type="match status" value="1"/>
</dbReference>
<feature type="domain" description="NADH:ubiquinone oxidoreductase 30kDa subunit" evidence="10">
    <location>
        <begin position="545"/>
        <end position="659"/>
    </location>
</feature>
<evidence type="ECO:0000313" key="11">
    <source>
        <dbReference type="EMBL" id="OAF68897.1"/>
    </source>
</evidence>
<keyword evidence="7" id="KW-0830">Ubiquinone</keyword>
<dbReference type="HAMAP" id="MF_01357">
    <property type="entry name" value="NDH1_NuoC"/>
    <property type="match status" value="1"/>
</dbReference>
<dbReference type="InterPro" id="IPR001268">
    <property type="entry name" value="NADH_UbQ_OxRdtase_30kDa_su"/>
</dbReference>
<evidence type="ECO:0000256" key="2">
    <source>
        <dbReference type="ARBA" id="ARBA00007569"/>
    </source>
</evidence>
<evidence type="ECO:0000256" key="3">
    <source>
        <dbReference type="ARBA" id="ARBA00020084"/>
    </source>
</evidence>
<sequence>PNEIIEQNITDNTLISNECIIPIDVTQTIKNFEMPKNITIPDQTVATPNQQNVTLTKPETPKIEDCSKNEFNEQDGCELLMASLFTKEPEILEVSNIEIFNDTSFARDLIDFMSFEKPHIIKEKNMDDIMKQAENIAKRAHVIDFIKTETFDDEMTHHQILNLFVEKETMLFKEHKIDPFKYYDECKEAQLAKKANVQSEPTEKVPTIFVDINDENVVPAFPMSYFINKKVTFDEISIGNNTSKDKCQPPKPVQDITQKKTEIYKKLECIHSKKSNLKQKDYVSKIKISCKEKQDVSKPLISKRSPKKKSLVLENYQKNVEYGNISTNIDVSEKIISKINVSKLRLHKPKEPIKLNVNRVKGKMKFESQNNNVIIPVSLENSKPQLNHKPITLKLNLKNIKIKPHQPPKLSIKKIKILPPKLPLKLKIKLNVKKKDLPIHELSNIPVKYDGETESCSSNGSVFTLNVNNDNENELLNSVRIQTGRIINRTASDIVKTNPTPIIALKSLTEQQYLNIKNKGDYIGKSFPKYVQTAQIVSRDELEILIHPEGIIPIITYLKEHTAHQYNNICDITAIDVPQKMYRFEIIYNLLSIKFNERIRIKTYTDELTPIDSLCTIFEGANWYEREIFDMFGVYFQGHPDLRRILTDYGFDGNPLRKERENNIVENKNIFLVVDETQMNKVCYLNMMIGTVDNSYQVYAFKCISLEKSVNANFVCTKIDNIIRDLPIEKKNFVLLFSDAAPYMVLTAEIKSFIASQEWLYKFKRRNDVIFLKLVGESASADHSKAESFVDTLKKLYEECDDCNIYNCDETALFFKCLNNKSFNSNDVKA</sequence>
<evidence type="ECO:0000256" key="5">
    <source>
        <dbReference type="ARBA" id="ARBA00022967"/>
    </source>
</evidence>
<name>A0A177B3N5_9BILA</name>
<dbReference type="Pfam" id="PF00329">
    <property type="entry name" value="Complex1_30kDa"/>
    <property type="match status" value="1"/>
</dbReference>
<dbReference type="PANTHER" id="PTHR10884:SF14">
    <property type="entry name" value="NADH DEHYDROGENASE [UBIQUINONE] IRON-SULFUR PROTEIN 3, MITOCHONDRIAL"/>
    <property type="match status" value="1"/>
</dbReference>
<organism evidence="11 12">
    <name type="scientific">Intoshia linei</name>
    <dbReference type="NCBI Taxonomy" id="1819745"/>
    <lineage>
        <taxon>Eukaryota</taxon>
        <taxon>Metazoa</taxon>
        <taxon>Spiralia</taxon>
        <taxon>Lophotrochozoa</taxon>
        <taxon>Mesozoa</taxon>
        <taxon>Orthonectida</taxon>
        <taxon>Rhopaluridae</taxon>
        <taxon>Intoshia</taxon>
    </lineage>
</organism>
<dbReference type="GO" id="GO:0016651">
    <property type="term" value="F:oxidoreductase activity, acting on NAD(P)H"/>
    <property type="evidence" value="ECO:0007669"/>
    <property type="project" value="InterPro"/>
</dbReference>
<evidence type="ECO:0000256" key="9">
    <source>
        <dbReference type="RuleBase" id="RU003456"/>
    </source>
</evidence>
<dbReference type="PROSITE" id="PS00542">
    <property type="entry name" value="COMPLEX1_30K"/>
    <property type="match status" value="1"/>
</dbReference>
<dbReference type="NCBIfam" id="TIGR01961">
    <property type="entry name" value="NuoC_fam"/>
    <property type="match status" value="1"/>
</dbReference>
<evidence type="ECO:0000256" key="7">
    <source>
        <dbReference type="ARBA" id="ARBA00023075"/>
    </source>
</evidence>
<comment type="catalytic activity">
    <reaction evidence="8">
        <text>a ubiquinone + NADH + 5 H(+)(in) = a ubiquinol + NAD(+) + 4 H(+)(out)</text>
        <dbReference type="Rhea" id="RHEA:29091"/>
        <dbReference type="Rhea" id="RHEA-COMP:9565"/>
        <dbReference type="Rhea" id="RHEA-COMP:9566"/>
        <dbReference type="ChEBI" id="CHEBI:15378"/>
        <dbReference type="ChEBI" id="CHEBI:16389"/>
        <dbReference type="ChEBI" id="CHEBI:17976"/>
        <dbReference type="ChEBI" id="CHEBI:57540"/>
        <dbReference type="ChEBI" id="CHEBI:57945"/>
        <dbReference type="EC" id="7.1.1.2"/>
    </reaction>
</comment>
<evidence type="ECO:0000256" key="6">
    <source>
        <dbReference type="ARBA" id="ARBA00023027"/>
    </source>
</evidence>
<keyword evidence="4 9" id="KW-0813">Transport</keyword>
<dbReference type="InterPro" id="IPR037232">
    <property type="entry name" value="NADH_quin_OxRdtase_su_C/D-like"/>
</dbReference>